<dbReference type="SUPFAM" id="SSF55811">
    <property type="entry name" value="Nudix"/>
    <property type="match status" value="1"/>
</dbReference>
<evidence type="ECO:0000313" key="7">
    <source>
        <dbReference type="Proteomes" id="UP000315908"/>
    </source>
</evidence>
<gene>
    <name evidence="4" type="ORF">BCY89_23840</name>
    <name evidence="5" type="ORF">IQ31_03353</name>
</gene>
<reference evidence="4 6" key="2">
    <citation type="submission" date="2016-07" db="EMBL/GenBank/DDBJ databases">
        <title>Genome analysis of Sphingobacterium siyangense T12B17.</title>
        <authorList>
            <person name="Xu D."/>
            <person name="Su Y."/>
            <person name="Zheng S."/>
        </authorList>
    </citation>
    <scope>NUCLEOTIDE SEQUENCE [LARGE SCALE GENOMIC DNA]</scope>
    <source>
        <strain evidence="4 6">T12B17</strain>
    </source>
</reference>
<reference evidence="5" key="3">
    <citation type="submission" date="2019-07" db="EMBL/GenBank/DDBJ databases">
        <authorList>
            <person name="Whitman W."/>
            <person name="Huntemann M."/>
            <person name="Clum A."/>
            <person name="Pillay M."/>
            <person name="Palaniappan K."/>
            <person name="Varghese N."/>
            <person name="Mikhailova N."/>
            <person name="Stamatis D."/>
            <person name="Reddy T."/>
            <person name="Daum C."/>
            <person name="Shapiro N."/>
            <person name="Ivanova N."/>
            <person name="Kyrpides N."/>
            <person name="Woyke T."/>
        </authorList>
    </citation>
    <scope>NUCLEOTIDE SEQUENCE</scope>
    <source>
        <strain evidence="5">CGMCC 1.6855</strain>
    </source>
</reference>
<name>A0A420G573_9SPHI</name>
<dbReference type="PANTHER" id="PTHR43046:SF14">
    <property type="entry name" value="MUTT_NUDIX FAMILY PROTEIN"/>
    <property type="match status" value="1"/>
</dbReference>
<evidence type="ECO:0000256" key="2">
    <source>
        <dbReference type="ARBA" id="ARBA00022801"/>
    </source>
</evidence>
<dbReference type="GeneID" id="88832825"/>
<dbReference type="Proteomes" id="UP000315908">
    <property type="component" value="Unassembled WGS sequence"/>
</dbReference>
<dbReference type="OrthoDB" id="9810648at2"/>
<keyword evidence="2 4" id="KW-0378">Hydrolase</keyword>
<dbReference type="PANTHER" id="PTHR43046">
    <property type="entry name" value="GDP-MANNOSE MANNOSYL HYDROLASE"/>
    <property type="match status" value="1"/>
</dbReference>
<feature type="domain" description="Nudix hydrolase" evidence="3">
    <location>
        <begin position="3"/>
        <end position="147"/>
    </location>
</feature>
<dbReference type="InterPro" id="IPR015797">
    <property type="entry name" value="NUDIX_hydrolase-like_dom_sf"/>
</dbReference>
<evidence type="ECO:0000259" key="3">
    <source>
        <dbReference type="PROSITE" id="PS51462"/>
    </source>
</evidence>
<sequence length="151" mass="17619">MFPFNVRVYGILINENQEVLISDERTENVSFTKFPGGGLEYGEGLLDALIREYQEECDFDIAVVKHIYTTDFYEKSSFNDSQIISIYYQVKNTSAIQIRTTTKAFDFDPDQRPEDNKLQSFRWVPIESVLTADLTFKTDQIAWEEFLKTVK</sequence>
<evidence type="ECO:0000313" key="4">
    <source>
        <dbReference type="EMBL" id="RKF40310.1"/>
    </source>
</evidence>
<evidence type="ECO:0000256" key="1">
    <source>
        <dbReference type="ARBA" id="ARBA00001946"/>
    </source>
</evidence>
<accession>A0A420G573</accession>
<dbReference type="Pfam" id="PF00293">
    <property type="entry name" value="NUDIX"/>
    <property type="match status" value="1"/>
</dbReference>
<dbReference type="RefSeq" id="WP_075993991.1">
    <property type="nucleotide sequence ID" value="NZ_CP070350.1"/>
</dbReference>
<comment type="cofactor">
    <cofactor evidence="1">
        <name>Mg(2+)</name>
        <dbReference type="ChEBI" id="CHEBI:18420"/>
    </cofactor>
</comment>
<comment type="caution">
    <text evidence="4">The sequence shown here is derived from an EMBL/GenBank/DDBJ whole genome shotgun (WGS) entry which is preliminary data.</text>
</comment>
<protein>
    <submittedName>
        <fullName evidence="5">ADP-ribose pyrophosphatase YjhB (NUDIX family)</fullName>
    </submittedName>
    <submittedName>
        <fullName evidence="4">NUDIX hydrolase</fullName>
    </submittedName>
</protein>
<evidence type="ECO:0000313" key="5">
    <source>
        <dbReference type="EMBL" id="TWI18112.1"/>
    </source>
</evidence>
<keyword evidence="6" id="KW-1185">Reference proteome</keyword>
<dbReference type="AlphaFoldDB" id="A0A420G573"/>
<evidence type="ECO:0000313" key="6">
    <source>
        <dbReference type="Proteomes" id="UP000286402"/>
    </source>
</evidence>
<dbReference type="Proteomes" id="UP000286402">
    <property type="component" value="Unassembled WGS sequence"/>
</dbReference>
<dbReference type="GO" id="GO:0016787">
    <property type="term" value="F:hydrolase activity"/>
    <property type="evidence" value="ECO:0007669"/>
    <property type="project" value="UniProtKB-KW"/>
</dbReference>
<organism evidence="4 6">
    <name type="scientific">Sphingobacterium siyangense</name>
    <dbReference type="NCBI Taxonomy" id="459529"/>
    <lineage>
        <taxon>Bacteria</taxon>
        <taxon>Pseudomonadati</taxon>
        <taxon>Bacteroidota</taxon>
        <taxon>Sphingobacteriia</taxon>
        <taxon>Sphingobacteriales</taxon>
        <taxon>Sphingobacteriaceae</taxon>
        <taxon>Sphingobacterium</taxon>
    </lineage>
</organism>
<dbReference type="EMBL" id="MCAQ01000003">
    <property type="protein sequence ID" value="RKF40310.1"/>
    <property type="molecule type" value="Genomic_DNA"/>
</dbReference>
<dbReference type="InterPro" id="IPR000086">
    <property type="entry name" value="NUDIX_hydrolase_dom"/>
</dbReference>
<proteinExistence type="predicted"/>
<reference evidence="5 7" key="1">
    <citation type="journal article" date="2015" name="Stand. Genomic Sci.">
        <title>Genomic Encyclopedia of Bacterial and Archaeal Type Strains, Phase III: the genomes of soil and plant-associated and newly described type strains.</title>
        <authorList>
            <person name="Whitman W.B."/>
            <person name="Woyke T."/>
            <person name="Klenk H.P."/>
            <person name="Zhou Y."/>
            <person name="Lilburn T.G."/>
            <person name="Beck B.J."/>
            <person name="De Vos P."/>
            <person name="Vandamme P."/>
            <person name="Eisen J.A."/>
            <person name="Garrity G."/>
            <person name="Hugenholtz P."/>
            <person name="Kyrpides N.C."/>
        </authorList>
    </citation>
    <scope>NUCLEOTIDE SEQUENCE [LARGE SCALE GENOMIC DNA]</scope>
    <source>
        <strain evidence="5 7">CGMCC 1.6855</strain>
    </source>
</reference>
<dbReference type="PROSITE" id="PS51462">
    <property type="entry name" value="NUDIX"/>
    <property type="match status" value="1"/>
</dbReference>
<dbReference type="EMBL" id="VLKR01000018">
    <property type="protein sequence ID" value="TWI18112.1"/>
    <property type="molecule type" value="Genomic_DNA"/>
</dbReference>
<dbReference type="Gene3D" id="3.90.79.10">
    <property type="entry name" value="Nucleoside Triphosphate Pyrophosphohydrolase"/>
    <property type="match status" value="1"/>
</dbReference>